<dbReference type="Proteomes" id="UP000004407">
    <property type="component" value="Unassembled WGS sequence"/>
</dbReference>
<dbReference type="AlphaFoldDB" id="G6B0R8"/>
<accession>G6B0R8</accession>
<gene>
    <name evidence="1" type="ORF">HMPREF0673_02486</name>
</gene>
<proteinExistence type="predicted"/>
<dbReference type="HOGENOM" id="CLU_3274734_0_0_10"/>
<reference evidence="1 2" key="1">
    <citation type="submission" date="2011-08" db="EMBL/GenBank/DDBJ databases">
        <authorList>
            <person name="Weinstock G."/>
            <person name="Sodergren E."/>
            <person name="Clifton S."/>
            <person name="Fulton L."/>
            <person name="Fulton B."/>
            <person name="Courtney L."/>
            <person name="Fronick C."/>
            <person name="Harrison M."/>
            <person name="Strong C."/>
            <person name="Farmer C."/>
            <person name="Delahaunty K."/>
            <person name="Markovic C."/>
            <person name="Hall O."/>
            <person name="Minx P."/>
            <person name="Tomlinson C."/>
            <person name="Mitreva M."/>
            <person name="Hou S."/>
            <person name="Chen J."/>
            <person name="Wollam A."/>
            <person name="Pepin K.H."/>
            <person name="Johnson M."/>
            <person name="Bhonagiri V."/>
            <person name="Zhang X."/>
            <person name="Suruliraj S."/>
            <person name="Warren W."/>
            <person name="Chinwalla A."/>
            <person name="Mardis E.R."/>
            <person name="Wilson R.K."/>
        </authorList>
    </citation>
    <scope>NUCLEOTIDE SEQUENCE [LARGE SCALE GENOMIC DNA]</scope>
    <source>
        <strain evidence="1 2">DSM 18206</strain>
    </source>
</reference>
<sequence length="41" mass="4858">MEGAFLSDIFYRIAPFSCLLLSQTVYFSRLKKYILKYTTKT</sequence>
<evidence type="ECO:0000313" key="2">
    <source>
        <dbReference type="Proteomes" id="UP000004407"/>
    </source>
</evidence>
<dbReference type="EMBL" id="AFZZ01000213">
    <property type="protein sequence ID" value="EHJ37152.1"/>
    <property type="molecule type" value="Genomic_DNA"/>
</dbReference>
<evidence type="ECO:0000313" key="1">
    <source>
        <dbReference type="EMBL" id="EHJ37152.1"/>
    </source>
</evidence>
<organism evidence="1 2">
    <name type="scientific">Leyella stercorea DSM 18206</name>
    <dbReference type="NCBI Taxonomy" id="1002367"/>
    <lineage>
        <taxon>Bacteria</taxon>
        <taxon>Pseudomonadati</taxon>
        <taxon>Bacteroidota</taxon>
        <taxon>Bacteroidia</taxon>
        <taxon>Bacteroidales</taxon>
        <taxon>Prevotellaceae</taxon>
        <taxon>Leyella</taxon>
    </lineage>
</organism>
<protein>
    <submittedName>
        <fullName evidence="1">Uncharacterized protein</fullName>
    </submittedName>
</protein>
<comment type="caution">
    <text evidence="1">The sequence shown here is derived from an EMBL/GenBank/DDBJ whole genome shotgun (WGS) entry which is preliminary data.</text>
</comment>
<name>G6B0R8_9BACT</name>